<feature type="transmembrane region" description="Helical" evidence="4">
    <location>
        <begin position="278"/>
        <end position="296"/>
    </location>
</feature>
<feature type="transmembrane region" description="Helical" evidence="4">
    <location>
        <begin position="12"/>
        <end position="31"/>
    </location>
</feature>
<feature type="transmembrane region" description="Helical" evidence="4">
    <location>
        <begin position="213"/>
        <end position="234"/>
    </location>
</feature>
<dbReference type="AlphaFoldDB" id="A0A1J4V892"/>
<dbReference type="InterPro" id="IPR036259">
    <property type="entry name" value="MFS_trans_sf"/>
</dbReference>
<dbReference type="GO" id="GO:0022857">
    <property type="term" value="F:transmembrane transporter activity"/>
    <property type="evidence" value="ECO:0007669"/>
    <property type="project" value="InterPro"/>
</dbReference>
<feature type="transmembrane region" description="Helical" evidence="4">
    <location>
        <begin position="138"/>
        <end position="157"/>
    </location>
</feature>
<feature type="transmembrane region" description="Helical" evidence="4">
    <location>
        <begin position="46"/>
        <end position="64"/>
    </location>
</feature>
<dbReference type="Gene3D" id="1.20.1250.20">
    <property type="entry name" value="MFS general substrate transporter like domains"/>
    <property type="match status" value="2"/>
</dbReference>
<dbReference type="InterPro" id="IPR020846">
    <property type="entry name" value="MFS_dom"/>
</dbReference>
<keyword evidence="2 4" id="KW-1133">Transmembrane helix</keyword>
<accession>A0A1J4V892</accession>
<proteinExistence type="predicted"/>
<comment type="caution">
    <text evidence="6">The sequence shown here is derived from an EMBL/GenBank/DDBJ whole genome shotgun (WGS) entry which is preliminary data.</text>
</comment>
<organism evidence="6 7">
    <name type="scientific">Candidatus Nomurabacteria bacterium CG1_02_43_90</name>
    <dbReference type="NCBI Taxonomy" id="1805281"/>
    <lineage>
        <taxon>Bacteria</taxon>
        <taxon>Candidatus Nomuraibacteriota</taxon>
    </lineage>
</organism>
<dbReference type="SUPFAM" id="SSF103473">
    <property type="entry name" value="MFS general substrate transporter"/>
    <property type="match status" value="1"/>
</dbReference>
<evidence type="ECO:0000313" key="6">
    <source>
        <dbReference type="EMBL" id="OIO30495.1"/>
    </source>
</evidence>
<evidence type="ECO:0000259" key="5">
    <source>
        <dbReference type="PROSITE" id="PS50850"/>
    </source>
</evidence>
<evidence type="ECO:0000256" key="2">
    <source>
        <dbReference type="ARBA" id="ARBA00022989"/>
    </source>
</evidence>
<keyword evidence="1 4" id="KW-0812">Transmembrane</keyword>
<dbReference type="Proteomes" id="UP000181992">
    <property type="component" value="Unassembled WGS sequence"/>
</dbReference>
<evidence type="ECO:0000256" key="4">
    <source>
        <dbReference type="SAM" id="Phobius"/>
    </source>
</evidence>
<name>A0A1J4V892_9BACT</name>
<reference evidence="6 7" key="1">
    <citation type="journal article" date="2016" name="Environ. Microbiol.">
        <title>Genomic resolution of a cold subsurface aquifer community provides metabolic insights for novel microbes adapted to high CO concentrations.</title>
        <authorList>
            <person name="Probst A.J."/>
            <person name="Castelle C.J."/>
            <person name="Singh A."/>
            <person name="Brown C.T."/>
            <person name="Anantharaman K."/>
            <person name="Sharon I."/>
            <person name="Hug L.A."/>
            <person name="Burstein D."/>
            <person name="Emerson J.B."/>
            <person name="Thomas B.C."/>
            <person name="Banfield J.F."/>
        </authorList>
    </citation>
    <scope>NUCLEOTIDE SEQUENCE [LARGE SCALE GENOMIC DNA]</scope>
    <source>
        <strain evidence="6">CG1_02_43_90</strain>
    </source>
</reference>
<dbReference type="PANTHER" id="PTHR23520:SF5">
    <property type="entry name" value="TRANSPORTER, PUTATIVE (AFU_ORTHOLOGUE AFUA_3G04000)-RELATED"/>
    <property type="match status" value="1"/>
</dbReference>
<sequence>MPKITIKNPLFFLVYLTSFLYSFHYSLPLYIESSFITQFLPTEKMVGLIFATAAVFTSLFTFLLPRILRRWGNYRATLTAMGLEVGTLVALATFTNPILIIPLFIFHQTLASIIFLNLDHFVESFSEDSATGGIRGTFMTVLNVATAIAPSIAGLMLTDHDFWKVYLAGAVFMALAFFVIAKNFKNYQGPHYAVTPFRKTLAIVRKIHDLHSIIFMHFLLSFFYAWMVIYTPLYMNKYMGIPINEILGIITPIALLPFIFFEVILGKIADTRLGEKEILTAGFIVMALSTAVLSLVTSGSVLLWAGLLFMTRTGASAVEVMTESYFYKQIGSEDTHLITFMRMIRSTAYIIGPLIGSLVLSFIDYRFLFLVLGIIMLTAIPYSLTIKDTR</sequence>
<gene>
    <name evidence="6" type="ORF">AUJ77_02885</name>
</gene>
<protein>
    <recommendedName>
        <fullName evidence="5">Major facilitator superfamily (MFS) profile domain-containing protein</fullName>
    </recommendedName>
</protein>
<dbReference type="PANTHER" id="PTHR23520">
    <property type="entry name" value="TRANSPORTER, PUTATIVE (AFU_ORTHOLOGUE AFUA_3G04000)-RELATED"/>
    <property type="match status" value="1"/>
</dbReference>
<feature type="transmembrane region" description="Helical" evidence="4">
    <location>
        <begin position="369"/>
        <end position="386"/>
    </location>
</feature>
<evidence type="ECO:0000256" key="1">
    <source>
        <dbReference type="ARBA" id="ARBA00022692"/>
    </source>
</evidence>
<evidence type="ECO:0000256" key="3">
    <source>
        <dbReference type="ARBA" id="ARBA00023136"/>
    </source>
</evidence>
<dbReference type="InterPro" id="IPR011701">
    <property type="entry name" value="MFS"/>
</dbReference>
<dbReference type="Pfam" id="PF07690">
    <property type="entry name" value="MFS_1"/>
    <property type="match status" value="1"/>
</dbReference>
<evidence type="ECO:0000313" key="7">
    <source>
        <dbReference type="Proteomes" id="UP000181992"/>
    </source>
</evidence>
<feature type="transmembrane region" description="Helical" evidence="4">
    <location>
        <begin position="163"/>
        <end position="181"/>
    </location>
</feature>
<dbReference type="EMBL" id="MNVN01000016">
    <property type="protein sequence ID" value="OIO30495.1"/>
    <property type="molecule type" value="Genomic_DNA"/>
</dbReference>
<feature type="transmembrane region" description="Helical" evidence="4">
    <location>
        <begin position="343"/>
        <end position="363"/>
    </location>
</feature>
<keyword evidence="3 4" id="KW-0472">Membrane</keyword>
<dbReference type="PROSITE" id="PS50850">
    <property type="entry name" value="MFS"/>
    <property type="match status" value="1"/>
</dbReference>
<feature type="transmembrane region" description="Helical" evidence="4">
    <location>
        <begin position="246"/>
        <end position="266"/>
    </location>
</feature>
<dbReference type="STRING" id="1805281.AUJ77_02885"/>
<feature type="domain" description="Major facilitator superfamily (MFS) profile" evidence="5">
    <location>
        <begin position="10"/>
        <end position="390"/>
    </location>
</feature>